<name>A0ABN1XMA7_9PSEU</name>
<dbReference type="PANTHER" id="PTHR30244:SF34">
    <property type="entry name" value="DTDP-4-AMINO-4,6-DIDEOXYGALACTOSE TRANSAMINASE"/>
    <property type="match status" value="1"/>
</dbReference>
<keyword evidence="2" id="KW-0663">Pyridoxal phosphate</keyword>
<gene>
    <name evidence="3" type="ORF">GCM10009613_15020</name>
</gene>
<dbReference type="Pfam" id="PF01041">
    <property type="entry name" value="DegT_DnrJ_EryC1"/>
    <property type="match status" value="1"/>
</dbReference>
<reference evidence="3 4" key="1">
    <citation type="journal article" date="2019" name="Int. J. Syst. Evol. Microbiol.">
        <title>The Global Catalogue of Microorganisms (GCM) 10K type strain sequencing project: providing services to taxonomists for standard genome sequencing and annotation.</title>
        <authorList>
            <consortium name="The Broad Institute Genomics Platform"/>
            <consortium name="The Broad Institute Genome Sequencing Center for Infectious Disease"/>
            <person name="Wu L."/>
            <person name="Ma J."/>
        </authorList>
    </citation>
    <scope>NUCLEOTIDE SEQUENCE [LARGE SCALE GENOMIC DNA]</scope>
    <source>
        <strain evidence="3 4">JCM 11896</strain>
    </source>
</reference>
<accession>A0ABN1XMA7</accession>
<dbReference type="Gene3D" id="3.40.640.10">
    <property type="entry name" value="Type I PLP-dependent aspartate aminotransferase-like (Major domain)"/>
    <property type="match status" value="1"/>
</dbReference>
<dbReference type="GO" id="GO:0008483">
    <property type="term" value="F:transaminase activity"/>
    <property type="evidence" value="ECO:0007669"/>
    <property type="project" value="UniProtKB-KW"/>
</dbReference>
<dbReference type="InterPro" id="IPR000653">
    <property type="entry name" value="DegT/StrS_aminotransferase"/>
</dbReference>
<dbReference type="RefSeq" id="WP_344019781.1">
    <property type="nucleotide sequence ID" value="NZ_BAAAJK010000005.1"/>
</dbReference>
<evidence type="ECO:0000313" key="3">
    <source>
        <dbReference type="EMBL" id="GAA1384322.1"/>
    </source>
</evidence>
<comment type="similarity">
    <text evidence="2">Belongs to the DegT/DnrJ/EryC1 family.</text>
</comment>
<evidence type="ECO:0000256" key="2">
    <source>
        <dbReference type="RuleBase" id="RU004508"/>
    </source>
</evidence>
<organism evidence="3 4">
    <name type="scientific">Pseudonocardia kongjuensis</name>
    <dbReference type="NCBI Taxonomy" id="102227"/>
    <lineage>
        <taxon>Bacteria</taxon>
        <taxon>Bacillati</taxon>
        <taxon>Actinomycetota</taxon>
        <taxon>Actinomycetes</taxon>
        <taxon>Pseudonocardiales</taxon>
        <taxon>Pseudonocardiaceae</taxon>
        <taxon>Pseudonocardia</taxon>
    </lineage>
</organism>
<proteinExistence type="inferred from homology"/>
<dbReference type="PANTHER" id="PTHR30244">
    <property type="entry name" value="TRANSAMINASE"/>
    <property type="match status" value="1"/>
</dbReference>
<keyword evidence="3" id="KW-0808">Transferase</keyword>
<comment type="caution">
    <text evidence="3">The sequence shown here is derived from an EMBL/GenBank/DDBJ whole genome shotgun (WGS) entry which is preliminary data.</text>
</comment>
<dbReference type="InterPro" id="IPR015424">
    <property type="entry name" value="PyrdxlP-dep_Trfase"/>
</dbReference>
<dbReference type="CDD" id="cd00616">
    <property type="entry name" value="AHBA_syn"/>
    <property type="match status" value="1"/>
</dbReference>
<dbReference type="EMBL" id="BAAAJK010000005">
    <property type="protein sequence ID" value="GAA1384322.1"/>
    <property type="molecule type" value="Genomic_DNA"/>
</dbReference>
<dbReference type="Gene3D" id="3.90.1150.10">
    <property type="entry name" value="Aspartate Aminotransferase, domain 1"/>
    <property type="match status" value="1"/>
</dbReference>
<evidence type="ECO:0000313" key="4">
    <source>
        <dbReference type="Proteomes" id="UP001501414"/>
    </source>
</evidence>
<dbReference type="SUPFAM" id="SSF53383">
    <property type="entry name" value="PLP-dependent transferases"/>
    <property type="match status" value="1"/>
</dbReference>
<keyword evidence="4" id="KW-1185">Reference proteome</keyword>
<dbReference type="Proteomes" id="UP001501414">
    <property type="component" value="Unassembled WGS sequence"/>
</dbReference>
<dbReference type="InterPro" id="IPR015421">
    <property type="entry name" value="PyrdxlP-dep_Trfase_major"/>
</dbReference>
<sequence length="408" mass="42729">MTAASTSEHALASDGGRPVRQVPLPGWPVFGDDDVAAAAAVLRSGRVNYWTGEQGRAFEREFAAWAQVPHAVAVSNGTVALELALKALGVGAGDEVVVPSATFIATASAVAACGARPVVADVDPDSQGLTIDSVAAVIGPRTVAVVVVHVGGFPADVGSLAALCASRKLDLVEDCAQAHGARRAGRPVGHLGRIAAWSFCQDKIMTTAGEGGAITTADAGLARRCWELKDHGKGFAAVHEREHAPGFRWLHESFGTNGRMTELQAAVGRRQLLRLDGYVARRRANAAALRAALADQPALRLPDVPDDVEPAYYRFYAQVRPERLRTGWDRDRVVAAITAEGVPCGPGGCTEIYREVAFDGAGRPPSPLPVARWLGSTSLVLPVQPTLEPADVADVARAAVKVLTEATA</sequence>
<evidence type="ECO:0000256" key="1">
    <source>
        <dbReference type="ARBA" id="ARBA00001933"/>
    </source>
</evidence>
<protein>
    <submittedName>
        <fullName evidence="3">DegT/DnrJ/EryC1/StrS aminotransferase family protein</fullName>
    </submittedName>
</protein>
<keyword evidence="3" id="KW-0032">Aminotransferase</keyword>
<comment type="cofactor">
    <cofactor evidence="1">
        <name>pyridoxal 5'-phosphate</name>
        <dbReference type="ChEBI" id="CHEBI:597326"/>
    </cofactor>
</comment>
<dbReference type="InterPro" id="IPR015422">
    <property type="entry name" value="PyrdxlP-dep_Trfase_small"/>
</dbReference>
<dbReference type="PIRSF" id="PIRSF000390">
    <property type="entry name" value="PLP_StrS"/>
    <property type="match status" value="1"/>
</dbReference>